<evidence type="ECO:0000256" key="4">
    <source>
        <dbReference type="ARBA" id="ARBA00022833"/>
    </source>
</evidence>
<dbReference type="GO" id="GO:0005737">
    <property type="term" value="C:cytoplasm"/>
    <property type="evidence" value="ECO:0007669"/>
    <property type="project" value="UniProtKB-SubCell"/>
</dbReference>
<dbReference type="InterPro" id="IPR013824">
    <property type="entry name" value="Topo_IA_cen_sub1"/>
</dbReference>
<reference evidence="15" key="2">
    <citation type="submission" date="2018-04" db="EMBL/GenBank/DDBJ databases">
        <title>Complete genome sequence of Sulfodiicoccus acidiphilus strain HS-1.</title>
        <authorList>
            <person name="Sakai H.D."/>
            <person name="Kurosawa N."/>
        </authorList>
    </citation>
    <scope>NUCLEOTIDE SEQUENCE [LARGE SCALE GENOMIC DNA]</scope>
    <source>
        <strain evidence="15">HS-1</strain>
    </source>
</reference>
<dbReference type="Gene3D" id="1.10.460.10">
    <property type="entry name" value="Topoisomerase I, domain 2"/>
    <property type="match status" value="1"/>
</dbReference>
<dbReference type="InterPro" id="IPR006171">
    <property type="entry name" value="TOPRIM_dom"/>
</dbReference>
<keyword evidence="9" id="KW-0547">Nucleotide-binding</keyword>
<dbReference type="PANTHER" id="PTHR43505">
    <property type="entry name" value="REVERSE GYRASE"/>
    <property type="match status" value="1"/>
</dbReference>
<dbReference type="InterPro" id="IPR003602">
    <property type="entry name" value="Topo_IA_DNA-bd_dom"/>
</dbReference>
<evidence type="ECO:0000313" key="13">
    <source>
        <dbReference type="EMBL" id="BBD71955.1"/>
    </source>
</evidence>
<comment type="subcellular location">
    <subcellularLocation>
        <location evidence="1">Cytoplasm</location>
    </subcellularLocation>
</comment>
<evidence type="ECO:0000313" key="15">
    <source>
        <dbReference type="Proteomes" id="UP000276741"/>
    </source>
</evidence>
<dbReference type="InterPro" id="IPR023405">
    <property type="entry name" value="Topo_IA_core_domain"/>
</dbReference>
<dbReference type="Pfam" id="PF00270">
    <property type="entry name" value="DEAD"/>
    <property type="match status" value="1"/>
</dbReference>
<sequence length="1138" mass="128374">MNVLLATLSRSGKLKFLREEEMVLRELDSLSTYFRAMTGSTLTGPQRSWALRFLRGESFSITAPPGMGKTTFGLSASIFNAVRGAKSVLVFPTKSLVSQAEVKLRDVTSKLGLSVKFVSTVKKEPEGEDFHILLTTSKYAMLHRELANHDFRMIFVDDVDAVTKSRKSTYMLLELAGFSKDELSSLRDASREGDSLKVREIRERVLNGKVVILSSASVTRVTPIISSALGLRPGGTAIYSRNIVDTYMEFPSDVAVELKKVLRTLGTGGLVYVSVDKGMELAKRIHEELSEELRVGLVNSTSSKAVERFRGGELDYLVGVATHYGPLVRGLDMPSRVRYAIFVGVPKFKFVLGEKMHPLAALRLLVTLASVKRLTELYSLVGQMRKKLRTLSPSALAVVANAIREGKLEDKVFARVYDVVQRSLEDKETLQRMMEAGGFVLQDGLLLLPDYVTYLQASARTSRLLGGGLTTGLSVVLVDDWRLFSAFKNRLSFVLDDVIWYPLNLAEGKVGDKELGDLMSKIDEERNAGVQDELKLRTVLFIVESPNKARTISNLFGKPAVRELNGLRAYEVMIGDALVTVTYSGGHIYDLTTREVDLHGVRVVDDGVNFVPQYDAILRCGNGHSYVPSDSEGCPVCKSTLVSVDKLQVVNSLRRLSMEVDQVLIGTDPDTEGEKIAWDVYLNLRPFNTNIMRAEFHEVTRKAVLSALRSPRLMNLNLVASQVVRRIEDRWIGFELSQRLWREFWPQYCRSRGFEQCGENRWLSAGRVQTPVLGWIIRRYNEYQDTKVRAYALEFDGKFLVIDKAPGVRKNSQLTVKIGEVSEHVDIFGPLPPYTTDSMLTDAFRFLRLGAGETMRLAQELFEFGLITYHRTDSTRVSDVGISVARNYLTELLSEDVSNVFEPKTWGEGGAHEAIRPTKPVDVDQLRVLVEEGTITLPRPLEYDHYRLYQLIFRRFIGSQVKPITLVKQEAPFEVHSKNGQLVSRGRLEFIVDVKYPDPRLSGRTFSPPVRTQPPLKPGEYVAKVTRSFLRSQVELYTQGDVITEMKLKQVGRPSTYSTIMGKLLEKRYVMESRFSRRLIPSRLGGEVYNFLTSKYGDFVSEERTRKLLELMDQVEEAKVDYRDVLMQLYSEIKNIRG</sequence>
<evidence type="ECO:0000256" key="8">
    <source>
        <dbReference type="ARBA" id="ARBA00043976"/>
    </source>
</evidence>
<keyword evidence="4 9" id="KW-0862">Zinc</keyword>
<evidence type="ECO:0000256" key="5">
    <source>
        <dbReference type="ARBA" id="ARBA00023029"/>
    </source>
</evidence>
<dbReference type="EMBL" id="AP018553">
    <property type="protein sequence ID" value="BBD71955.1"/>
    <property type="molecule type" value="Genomic_DNA"/>
</dbReference>
<reference evidence="14" key="1">
    <citation type="journal article" date="2014" name="Int. J. Syst. Evol. Microbiol.">
        <title>Complete genome sequence of Corynebacterium casei LMG S-19264T (=DSM 44701T), isolated from a smear-ripened cheese.</title>
        <authorList>
            <consortium name="US DOE Joint Genome Institute (JGI-PGF)"/>
            <person name="Walter F."/>
            <person name="Albersmeier A."/>
            <person name="Kalinowski J."/>
            <person name="Ruckert C."/>
        </authorList>
    </citation>
    <scope>NUCLEOTIDE SEQUENCE</scope>
    <source>
        <strain evidence="14">JCM 31740</strain>
    </source>
</reference>
<dbReference type="SMART" id="SM00493">
    <property type="entry name" value="TOPRIM"/>
    <property type="match status" value="1"/>
</dbReference>
<protein>
    <recommendedName>
        <fullName evidence="9">Reverse gyrase</fullName>
    </recommendedName>
</protein>
<dbReference type="InterPro" id="IPR011545">
    <property type="entry name" value="DEAD/DEAH_box_helicase_dom"/>
</dbReference>
<evidence type="ECO:0000256" key="7">
    <source>
        <dbReference type="ARBA" id="ARBA00023235"/>
    </source>
</evidence>
<dbReference type="PROSITE" id="PS50880">
    <property type="entry name" value="TOPRIM"/>
    <property type="match status" value="1"/>
</dbReference>
<dbReference type="GO" id="GO:0005524">
    <property type="term" value="F:ATP binding"/>
    <property type="evidence" value="ECO:0007669"/>
    <property type="project" value="UniProtKB-KW"/>
</dbReference>
<evidence type="ECO:0000313" key="14">
    <source>
        <dbReference type="EMBL" id="GGT91736.1"/>
    </source>
</evidence>
<evidence type="ECO:0000256" key="2">
    <source>
        <dbReference type="ARBA" id="ARBA00022490"/>
    </source>
</evidence>
<dbReference type="Gene3D" id="2.60.510.20">
    <property type="match status" value="1"/>
</dbReference>
<evidence type="ECO:0000259" key="12">
    <source>
        <dbReference type="PROSITE" id="PS52039"/>
    </source>
</evidence>
<evidence type="ECO:0000256" key="1">
    <source>
        <dbReference type="ARBA" id="ARBA00004496"/>
    </source>
</evidence>
<evidence type="ECO:0000259" key="10">
    <source>
        <dbReference type="PROSITE" id="PS50880"/>
    </source>
</evidence>
<dbReference type="GO" id="GO:0008270">
    <property type="term" value="F:zinc ion binding"/>
    <property type="evidence" value="ECO:0007669"/>
    <property type="project" value="UniProtKB-KW"/>
</dbReference>
<dbReference type="Proteomes" id="UP000276741">
    <property type="component" value="Chromosome"/>
</dbReference>
<dbReference type="KEGG" id="sacd:HS1genome_0344"/>
<dbReference type="PRINTS" id="PR00417">
    <property type="entry name" value="PRTPISMRASEI"/>
</dbReference>
<dbReference type="Proteomes" id="UP000616143">
    <property type="component" value="Unassembled WGS sequence"/>
</dbReference>
<keyword evidence="3 9" id="KW-0863">Zinc-finger</keyword>
<name>A0A348B1A3_9CREN</name>
<dbReference type="Gene3D" id="3.40.50.300">
    <property type="entry name" value="P-loop containing nucleotide triphosphate hydrolases"/>
    <property type="match status" value="3"/>
</dbReference>
<dbReference type="SMART" id="SM00436">
    <property type="entry name" value="TOP1Bc"/>
    <property type="match status" value="1"/>
</dbReference>
<proteinExistence type="inferred from homology"/>
<comment type="function">
    <text evidence="9">Modifies the topological state of DNA by introducing positive supercoils in an ATP-dependent process, increasing the linking number in steps of +1. Binds to single-stranded DNA, transiently cleaves and then rejoins the ends, introducing a positive supercoil in the process. The scissile phosphodiester is attacked by the catalytic tyrosine of the enzyme, resulting in the formation of a DNA-(5'-phosphotyrosyl)-enzyme intermediate. Involved in rewinding DNA strands in regions of the chromosome that have opened up to allow replication, transcription, DNA repair and/or for DNA protection.</text>
</comment>
<dbReference type="Pfam" id="PF01131">
    <property type="entry name" value="Topoisom_bac"/>
    <property type="match status" value="1"/>
</dbReference>
<reference evidence="13" key="3">
    <citation type="journal article" date="2019" name="BMC Res. Notes">
        <title>Complete genome sequence of the Sulfodiicoccus acidiphilus strain HS-1T, the first crenarchaeon that lacks polB3, isolated from an acidic hot spring in Ohwaku-dani, Hakone, Japan.</title>
        <authorList>
            <person name="Sakai H.D."/>
            <person name="Kurosawa N."/>
        </authorList>
    </citation>
    <scope>NUCLEOTIDE SEQUENCE</scope>
    <source>
        <strain evidence="13">HS-1</strain>
    </source>
</reference>
<dbReference type="SUPFAM" id="SSF52540">
    <property type="entry name" value="P-loop containing nucleoside triphosphate hydrolases"/>
    <property type="match status" value="2"/>
</dbReference>
<keyword evidence="15" id="KW-1185">Reference proteome</keyword>
<feature type="domain" description="Helicase ATP-binding" evidence="11">
    <location>
        <begin position="50"/>
        <end position="196"/>
    </location>
</feature>
<dbReference type="InterPro" id="IPR013497">
    <property type="entry name" value="Topo_IA_cen"/>
</dbReference>
<dbReference type="PANTHER" id="PTHR43505:SF1">
    <property type="entry name" value="REVERSE GYRASE"/>
    <property type="match status" value="1"/>
</dbReference>
<dbReference type="GO" id="GO:0006265">
    <property type="term" value="P:DNA topological change"/>
    <property type="evidence" value="ECO:0007669"/>
    <property type="project" value="InterPro"/>
</dbReference>
<dbReference type="PROSITE" id="PS52039">
    <property type="entry name" value="TOPO_IA_2"/>
    <property type="match status" value="1"/>
</dbReference>
<keyword evidence="2" id="KW-0963">Cytoplasm</keyword>
<keyword evidence="6 9" id="KW-0238">DNA-binding</keyword>
<evidence type="ECO:0000256" key="6">
    <source>
        <dbReference type="ARBA" id="ARBA00023125"/>
    </source>
</evidence>
<dbReference type="SUPFAM" id="SSF56712">
    <property type="entry name" value="Prokaryotic type I DNA topoisomerase"/>
    <property type="match status" value="1"/>
</dbReference>
<dbReference type="SMART" id="SM00437">
    <property type="entry name" value="TOP1Ac"/>
    <property type="match status" value="1"/>
</dbReference>
<dbReference type="EMBL" id="BMQS01000005">
    <property type="protein sequence ID" value="GGT91736.1"/>
    <property type="molecule type" value="Genomic_DNA"/>
</dbReference>
<accession>A0A348B1A3</accession>
<dbReference type="InterPro" id="IPR014001">
    <property type="entry name" value="Helicase_ATP-bd"/>
</dbReference>
<dbReference type="GO" id="GO:0160097">
    <property type="term" value="F:reverse gyrase activity"/>
    <property type="evidence" value="ECO:0007669"/>
    <property type="project" value="UniProtKB-ARBA"/>
</dbReference>
<reference evidence="14" key="4">
    <citation type="submission" date="2020-09" db="EMBL/GenBank/DDBJ databases">
        <authorList>
            <person name="Sun Q."/>
            <person name="Ohkuma M."/>
        </authorList>
    </citation>
    <scope>NUCLEOTIDE SEQUENCE</scope>
    <source>
        <strain evidence="14">JCM 31740</strain>
    </source>
</reference>
<evidence type="ECO:0000256" key="9">
    <source>
        <dbReference type="RuleBase" id="RU004026"/>
    </source>
</evidence>
<dbReference type="GO" id="GO:0003677">
    <property type="term" value="F:DNA binding"/>
    <property type="evidence" value="ECO:0007669"/>
    <property type="project" value="UniProtKB-KW"/>
</dbReference>
<keyword evidence="5 9" id="KW-0799">Topoisomerase</keyword>
<evidence type="ECO:0000259" key="11">
    <source>
        <dbReference type="PROSITE" id="PS51192"/>
    </source>
</evidence>
<dbReference type="CDD" id="cd00186">
    <property type="entry name" value="TOP1Ac"/>
    <property type="match status" value="1"/>
</dbReference>
<comment type="catalytic activity">
    <reaction evidence="9">
        <text>ATP + H2O = ADP + phosphate + H(+)</text>
        <dbReference type="Rhea" id="RHEA:13065"/>
        <dbReference type="ChEBI" id="CHEBI:15377"/>
        <dbReference type="ChEBI" id="CHEBI:15378"/>
        <dbReference type="ChEBI" id="CHEBI:30616"/>
        <dbReference type="ChEBI" id="CHEBI:43474"/>
        <dbReference type="ChEBI" id="CHEBI:456216"/>
    </reaction>
</comment>
<keyword evidence="7 9" id="KW-0413">Isomerase</keyword>
<dbReference type="InterPro" id="IPR027417">
    <property type="entry name" value="P-loop_NTPase"/>
</dbReference>
<feature type="domain" description="Toprim" evidence="10">
    <location>
        <begin position="538"/>
        <end position="699"/>
    </location>
</feature>
<keyword evidence="9" id="KW-0479">Metal-binding</keyword>
<comment type="similarity">
    <text evidence="8">In the N-terminal section; belongs to the DEAD box helicase family. DDVD subfamily.</text>
</comment>
<dbReference type="Gene3D" id="3.40.50.140">
    <property type="match status" value="1"/>
</dbReference>
<gene>
    <name evidence="14" type="ORF">GCM10007116_06820</name>
    <name evidence="13" type="ORF">HS1genome_0344</name>
</gene>
<dbReference type="PROSITE" id="PS51192">
    <property type="entry name" value="HELICASE_ATP_BIND_1"/>
    <property type="match status" value="1"/>
</dbReference>
<evidence type="ECO:0000256" key="3">
    <source>
        <dbReference type="ARBA" id="ARBA00022771"/>
    </source>
</evidence>
<dbReference type="InterPro" id="IPR005736">
    <property type="entry name" value="Reverse_gyrase"/>
</dbReference>
<dbReference type="AlphaFoldDB" id="A0A348B1A3"/>
<organism evidence="13 15">
    <name type="scientific">Sulfodiicoccus acidiphilus</name>
    <dbReference type="NCBI Taxonomy" id="1670455"/>
    <lineage>
        <taxon>Archaea</taxon>
        <taxon>Thermoproteota</taxon>
        <taxon>Thermoprotei</taxon>
        <taxon>Sulfolobales</taxon>
        <taxon>Sulfolobaceae</taxon>
        <taxon>Sulfodiicoccus</taxon>
    </lineage>
</organism>
<dbReference type="Pfam" id="PF01751">
    <property type="entry name" value="Toprim"/>
    <property type="match status" value="1"/>
</dbReference>
<dbReference type="InterPro" id="IPR013826">
    <property type="entry name" value="Topo_IA_cen_sub3"/>
</dbReference>
<feature type="domain" description="Topo IA-type catalytic" evidence="12">
    <location>
        <begin position="715"/>
        <end position="1137"/>
    </location>
</feature>
<dbReference type="Gene3D" id="1.10.290.10">
    <property type="entry name" value="Topoisomerase I, domain 4"/>
    <property type="match status" value="1"/>
</dbReference>
<dbReference type="SMART" id="SM00487">
    <property type="entry name" value="DEXDc"/>
    <property type="match status" value="1"/>
</dbReference>
<dbReference type="InterPro" id="IPR003601">
    <property type="entry name" value="Topo_IA_2"/>
</dbReference>
<keyword evidence="9" id="KW-0067">ATP-binding</keyword>
<dbReference type="NCBIfam" id="TIGR01054">
    <property type="entry name" value="rgy"/>
    <property type="match status" value="1"/>
</dbReference>